<keyword evidence="3" id="KW-1185">Reference proteome</keyword>
<protein>
    <submittedName>
        <fullName evidence="2">Carbonic anhydrase 4</fullName>
    </submittedName>
</protein>
<organism evidence="2 3">
    <name type="scientific">Grus japonensis</name>
    <name type="common">Japanese crane</name>
    <name type="synonym">Red-crowned crane</name>
    <dbReference type="NCBI Taxonomy" id="30415"/>
    <lineage>
        <taxon>Eukaryota</taxon>
        <taxon>Metazoa</taxon>
        <taxon>Chordata</taxon>
        <taxon>Craniata</taxon>
        <taxon>Vertebrata</taxon>
        <taxon>Euteleostomi</taxon>
        <taxon>Archelosauria</taxon>
        <taxon>Archosauria</taxon>
        <taxon>Dinosauria</taxon>
        <taxon>Saurischia</taxon>
        <taxon>Theropoda</taxon>
        <taxon>Coelurosauria</taxon>
        <taxon>Aves</taxon>
        <taxon>Neognathae</taxon>
        <taxon>Neoaves</taxon>
        <taxon>Gruiformes</taxon>
        <taxon>Gruidae</taxon>
        <taxon>Grus</taxon>
    </lineage>
</organism>
<evidence type="ECO:0000313" key="3">
    <source>
        <dbReference type="Proteomes" id="UP001623348"/>
    </source>
</evidence>
<proteinExistence type="predicted"/>
<dbReference type="Proteomes" id="UP001623348">
    <property type="component" value="Unassembled WGS sequence"/>
</dbReference>
<feature type="signal peptide" evidence="1">
    <location>
        <begin position="1"/>
        <end position="18"/>
    </location>
</feature>
<name>A0ABC9XKK0_GRUJA</name>
<evidence type="ECO:0000256" key="1">
    <source>
        <dbReference type="SAM" id="SignalP"/>
    </source>
</evidence>
<dbReference type="EMBL" id="BAAFJT010000019">
    <property type="protein sequence ID" value="GAB0198223.1"/>
    <property type="molecule type" value="Genomic_DNA"/>
</dbReference>
<sequence length="73" mass="8241">MELLFLVLFSLHILKTEAVDLNTSTDLDFSPDNFPLWCNSHPKECETKSLQVTGVISHRSMNSHTVKLLNNGI</sequence>
<comment type="caution">
    <text evidence="2">The sequence shown here is derived from an EMBL/GenBank/DDBJ whole genome shotgun (WGS) entry which is preliminary data.</text>
</comment>
<accession>A0ABC9XKK0</accession>
<dbReference type="AlphaFoldDB" id="A0ABC9XKK0"/>
<reference evidence="2 3" key="1">
    <citation type="submission" date="2024-06" db="EMBL/GenBank/DDBJ databases">
        <title>The draft genome of Grus japonensis, version 3.</title>
        <authorList>
            <person name="Nabeshima K."/>
            <person name="Suzuki S."/>
            <person name="Onuma M."/>
        </authorList>
    </citation>
    <scope>NUCLEOTIDE SEQUENCE [LARGE SCALE GENOMIC DNA]</scope>
    <source>
        <strain evidence="2 3">451A</strain>
    </source>
</reference>
<feature type="chain" id="PRO_5044835863" evidence="1">
    <location>
        <begin position="19"/>
        <end position="73"/>
    </location>
</feature>
<keyword evidence="1" id="KW-0732">Signal</keyword>
<evidence type="ECO:0000313" key="2">
    <source>
        <dbReference type="EMBL" id="GAB0198223.1"/>
    </source>
</evidence>
<gene>
    <name evidence="2" type="ORF">GRJ2_002287700</name>
</gene>